<protein>
    <submittedName>
        <fullName evidence="2">Uncharacterized protein</fullName>
    </submittedName>
</protein>
<proteinExistence type="predicted"/>
<sequence>MRKWRGPGLGPPEEGDAGPGDGSPAVGRSGCEARVQVELVLEERVMNRKRRERAVLDFEIFRAAPEEGAVSCGPW</sequence>
<accession>A0A8X6JE89</accession>
<dbReference type="AlphaFoldDB" id="A0A8X6JE89"/>
<dbReference type="EMBL" id="BMAO01039535">
    <property type="protein sequence ID" value="GFR32100.1"/>
    <property type="molecule type" value="Genomic_DNA"/>
</dbReference>
<organism evidence="2 3">
    <name type="scientific">Trichonephila clavata</name>
    <name type="common">Joro spider</name>
    <name type="synonym">Nephila clavata</name>
    <dbReference type="NCBI Taxonomy" id="2740835"/>
    <lineage>
        <taxon>Eukaryota</taxon>
        <taxon>Metazoa</taxon>
        <taxon>Ecdysozoa</taxon>
        <taxon>Arthropoda</taxon>
        <taxon>Chelicerata</taxon>
        <taxon>Arachnida</taxon>
        <taxon>Araneae</taxon>
        <taxon>Araneomorphae</taxon>
        <taxon>Entelegynae</taxon>
        <taxon>Araneoidea</taxon>
        <taxon>Nephilidae</taxon>
        <taxon>Trichonephila</taxon>
    </lineage>
</organism>
<evidence type="ECO:0000313" key="3">
    <source>
        <dbReference type="Proteomes" id="UP000887116"/>
    </source>
</evidence>
<name>A0A8X6JE89_TRICU</name>
<evidence type="ECO:0000256" key="1">
    <source>
        <dbReference type="SAM" id="MobiDB-lite"/>
    </source>
</evidence>
<gene>
    <name evidence="2" type="ORF">TNCT_33241</name>
</gene>
<feature type="region of interest" description="Disordered" evidence="1">
    <location>
        <begin position="1"/>
        <end position="29"/>
    </location>
</feature>
<reference evidence="2" key="1">
    <citation type="submission" date="2020-07" db="EMBL/GenBank/DDBJ databases">
        <title>Multicomponent nature underlies the extraordinary mechanical properties of spider dragline silk.</title>
        <authorList>
            <person name="Kono N."/>
            <person name="Nakamura H."/>
            <person name="Mori M."/>
            <person name="Yoshida Y."/>
            <person name="Ohtoshi R."/>
            <person name="Malay A.D."/>
            <person name="Moran D.A.P."/>
            <person name="Tomita M."/>
            <person name="Numata K."/>
            <person name="Arakawa K."/>
        </authorList>
    </citation>
    <scope>NUCLEOTIDE SEQUENCE</scope>
</reference>
<evidence type="ECO:0000313" key="2">
    <source>
        <dbReference type="EMBL" id="GFR32100.1"/>
    </source>
</evidence>
<keyword evidence="3" id="KW-1185">Reference proteome</keyword>
<comment type="caution">
    <text evidence="2">The sequence shown here is derived from an EMBL/GenBank/DDBJ whole genome shotgun (WGS) entry which is preliminary data.</text>
</comment>
<dbReference type="Proteomes" id="UP000887116">
    <property type="component" value="Unassembled WGS sequence"/>
</dbReference>